<evidence type="ECO:0000256" key="1">
    <source>
        <dbReference type="ARBA" id="ARBA00004651"/>
    </source>
</evidence>
<keyword evidence="2" id="KW-1003">Cell membrane</keyword>
<keyword evidence="4 6" id="KW-1133">Transmembrane helix</keyword>
<evidence type="ECO:0000313" key="8">
    <source>
        <dbReference type="Proteomes" id="UP000229433"/>
    </source>
</evidence>
<comment type="subcellular location">
    <subcellularLocation>
        <location evidence="1">Cell membrane</location>
        <topology evidence="1">Multi-pass membrane protein</topology>
    </subcellularLocation>
</comment>
<dbReference type="EMBL" id="NQXA01000008">
    <property type="protein sequence ID" value="PHQ29109.1"/>
    <property type="molecule type" value="Genomic_DNA"/>
</dbReference>
<reference evidence="7 8" key="1">
    <citation type="submission" date="2017-08" db="EMBL/GenBank/DDBJ databases">
        <title>The whole genome shortgun sequences of strain Leeuwenhoekiella nanhaiensis G18 from the South China Sea.</title>
        <authorList>
            <person name="Liu Q."/>
        </authorList>
    </citation>
    <scope>NUCLEOTIDE SEQUENCE [LARGE SCALE GENOMIC DNA]</scope>
    <source>
        <strain evidence="7 8">G18</strain>
    </source>
</reference>
<evidence type="ECO:0000313" key="7">
    <source>
        <dbReference type="EMBL" id="PHQ29109.1"/>
    </source>
</evidence>
<dbReference type="GO" id="GO:0009246">
    <property type="term" value="P:enterobacterial common antigen biosynthetic process"/>
    <property type="evidence" value="ECO:0007669"/>
    <property type="project" value="InterPro"/>
</dbReference>
<name>A0A2G1VRM8_9FLAO</name>
<keyword evidence="5 6" id="KW-0472">Membrane</keyword>
<evidence type="ECO:0000256" key="2">
    <source>
        <dbReference type="ARBA" id="ARBA00022475"/>
    </source>
</evidence>
<dbReference type="GO" id="GO:0005886">
    <property type="term" value="C:plasma membrane"/>
    <property type="evidence" value="ECO:0007669"/>
    <property type="project" value="UniProtKB-SubCell"/>
</dbReference>
<feature type="transmembrane region" description="Helical" evidence="6">
    <location>
        <begin position="231"/>
        <end position="255"/>
    </location>
</feature>
<dbReference type="InterPro" id="IPR044550">
    <property type="entry name" value="WzxE"/>
</dbReference>
<feature type="transmembrane region" description="Helical" evidence="6">
    <location>
        <begin position="275"/>
        <end position="294"/>
    </location>
</feature>
<dbReference type="RefSeq" id="WP_099646311.1">
    <property type="nucleotide sequence ID" value="NZ_KZ319291.1"/>
</dbReference>
<feature type="transmembrane region" description="Helical" evidence="6">
    <location>
        <begin position="374"/>
        <end position="393"/>
    </location>
</feature>
<dbReference type="PANTHER" id="PTHR30250">
    <property type="entry name" value="PST FAMILY PREDICTED COLANIC ACID TRANSPORTER"/>
    <property type="match status" value="1"/>
</dbReference>
<keyword evidence="8" id="KW-1185">Reference proteome</keyword>
<proteinExistence type="predicted"/>
<sequence>MLRFVRKLFAQNILLQVGSLNSVGIAVRVVCGLITSKLIAVYLGASGMALLGDLRNFMSSLQSLGQLGVSNGVIKYTATYKKQPEALHKLVATVLKLPFLVSLGLGLIVVIAAPDLNTLIFENTADYTLIIRLAGIVLPLFTLQTLLLNILNGLGDFRKVIFINMSINASGVLLSALLIVWFSLFGAMLALLLSGVLALGITLVFLRKYFAKAKELFLLKIDASLLKKLGSYAFMSLFSAVAAPWVYIAIRQYIIETDGIENAGYWDAMLRLSDYYLMFATSILTLYVLPKLATSGTQTNLRKVTTDFYRSILPFFALGLLVIFLLKGFIIRLIYDASFLEMQSIFIWQLAGDLVRVASLVIAYEIIAKRMVKTFVITQLISLSIIYFSSVWLVSRYGFVGAGMAHLLSYSLYLLVVVILFRKKLFARITQ</sequence>
<keyword evidence="3 6" id="KW-0812">Transmembrane</keyword>
<comment type="caution">
    <text evidence="7">The sequence shown here is derived from an EMBL/GenBank/DDBJ whole genome shotgun (WGS) entry which is preliminary data.</text>
</comment>
<evidence type="ECO:0000256" key="5">
    <source>
        <dbReference type="ARBA" id="ARBA00023136"/>
    </source>
</evidence>
<gene>
    <name evidence="7" type="ORF">CJ305_10885</name>
</gene>
<dbReference type="OrthoDB" id="9769862at2"/>
<feature type="transmembrane region" description="Helical" evidence="6">
    <location>
        <begin position="347"/>
        <end position="367"/>
    </location>
</feature>
<feature type="transmembrane region" description="Helical" evidence="6">
    <location>
        <begin position="315"/>
        <end position="335"/>
    </location>
</feature>
<evidence type="ECO:0008006" key="9">
    <source>
        <dbReference type="Google" id="ProtNLM"/>
    </source>
</evidence>
<feature type="transmembrane region" description="Helical" evidence="6">
    <location>
        <begin position="188"/>
        <end position="210"/>
    </location>
</feature>
<evidence type="ECO:0000256" key="4">
    <source>
        <dbReference type="ARBA" id="ARBA00022989"/>
    </source>
</evidence>
<dbReference type="CDD" id="cd13125">
    <property type="entry name" value="MATE_like_10"/>
    <property type="match status" value="1"/>
</dbReference>
<dbReference type="PANTHER" id="PTHR30250:SF30">
    <property type="entry name" value="LIPID III FLIPPASE"/>
    <property type="match status" value="1"/>
</dbReference>
<dbReference type="AlphaFoldDB" id="A0A2G1VRM8"/>
<feature type="transmembrane region" description="Helical" evidence="6">
    <location>
        <begin position="160"/>
        <end position="182"/>
    </location>
</feature>
<evidence type="ECO:0000256" key="6">
    <source>
        <dbReference type="SAM" id="Phobius"/>
    </source>
</evidence>
<evidence type="ECO:0000256" key="3">
    <source>
        <dbReference type="ARBA" id="ARBA00022692"/>
    </source>
</evidence>
<dbReference type="Proteomes" id="UP000229433">
    <property type="component" value="Unassembled WGS sequence"/>
</dbReference>
<organism evidence="7 8">
    <name type="scientific">Leeuwenhoekiella nanhaiensis</name>
    <dbReference type="NCBI Taxonomy" id="1655491"/>
    <lineage>
        <taxon>Bacteria</taxon>
        <taxon>Pseudomonadati</taxon>
        <taxon>Bacteroidota</taxon>
        <taxon>Flavobacteriia</taxon>
        <taxon>Flavobacteriales</taxon>
        <taxon>Flavobacteriaceae</taxon>
        <taxon>Leeuwenhoekiella</taxon>
    </lineage>
</organism>
<feature type="transmembrane region" description="Helical" evidence="6">
    <location>
        <begin position="129"/>
        <end position="148"/>
    </location>
</feature>
<accession>A0A2G1VRM8</accession>
<feature type="transmembrane region" description="Helical" evidence="6">
    <location>
        <begin position="399"/>
        <end position="421"/>
    </location>
</feature>
<protein>
    <recommendedName>
        <fullName evidence="9">O-antigen flippase</fullName>
    </recommendedName>
</protein>
<feature type="transmembrane region" description="Helical" evidence="6">
    <location>
        <begin position="90"/>
        <end position="113"/>
    </location>
</feature>
<dbReference type="InterPro" id="IPR050833">
    <property type="entry name" value="Poly_Biosynth_Transport"/>
</dbReference>